<gene>
    <name evidence="1" type="ORF">SAMN05428998_101556</name>
</gene>
<sequence length="73" mass="8055">MNQHRSQDFEPLSQQDFLAFGLNDVAYLRDVETEDGVVVGIFAADGTRMAVMKDLSTAAAAVRQNEMEPLSVH</sequence>
<dbReference type="Pfam" id="PF06620">
    <property type="entry name" value="DUF1150"/>
    <property type="match status" value="1"/>
</dbReference>
<dbReference type="InterPro" id="IPR009531">
    <property type="entry name" value="DUF1150"/>
</dbReference>
<organism evidence="1 2">
    <name type="scientific">Tistlia consotensis USBA 355</name>
    <dbReference type="NCBI Taxonomy" id="560819"/>
    <lineage>
        <taxon>Bacteria</taxon>
        <taxon>Pseudomonadati</taxon>
        <taxon>Pseudomonadota</taxon>
        <taxon>Alphaproteobacteria</taxon>
        <taxon>Rhodospirillales</taxon>
        <taxon>Rhodovibrionaceae</taxon>
        <taxon>Tistlia</taxon>
    </lineage>
</organism>
<keyword evidence="2" id="KW-1185">Reference proteome</keyword>
<proteinExistence type="predicted"/>
<accession>A0A1Y6BAD3</accession>
<dbReference type="Proteomes" id="UP000192917">
    <property type="component" value="Unassembled WGS sequence"/>
</dbReference>
<name>A0A1Y6BAD3_9PROT</name>
<dbReference type="EMBL" id="FWZX01000001">
    <property type="protein sequence ID" value="SME93121.1"/>
    <property type="molecule type" value="Genomic_DNA"/>
</dbReference>
<dbReference type="RefSeq" id="WP_085120885.1">
    <property type="nucleotide sequence ID" value="NZ_FWZX01000001.1"/>
</dbReference>
<evidence type="ECO:0000313" key="2">
    <source>
        <dbReference type="Proteomes" id="UP000192917"/>
    </source>
</evidence>
<evidence type="ECO:0000313" key="1">
    <source>
        <dbReference type="EMBL" id="SME93121.1"/>
    </source>
</evidence>
<dbReference type="AlphaFoldDB" id="A0A1Y6BAD3"/>
<reference evidence="1 2" key="1">
    <citation type="submission" date="2017-04" db="EMBL/GenBank/DDBJ databases">
        <authorList>
            <person name="Afonso C.L."/>
            <person name="Miller P.J."/>
            <person name="Scott M.A."/>
            <person name="Spackman E."/>
            <person name="Goraichik I."/>
            <person name="Dimitrov K.M."/>
            <person name="Suarez D.L."/>
            <person name="Swayne D.E."/>
        </authorList>
    </citation>
    <scope>NUCLEOTIDE SEQUENCE [LARGE SCALE GENOMIC DNA]</scope>
    <source>
        <strain evidence="1 2">USBA 355</strain>
    </source>
</reference>
<evidence type="ECO:0008006" key="3">
    <source>
        <dbReference type="Google" id="ProtNLM"/>
    </source>
</evidence>
<protein>
    <recommendedName>
        <fullName evidence="3">DUF1150 family protein</fullName>
    </recommendedName>
</protein>